<dbReference type="EMBL" id="KZ613753">
    <property type="protein sequence ID" value="PMD64516.1"/>
    <property type="molecule type" value="Genomic_DNA"/>
</dbReference>
<evidence type="ECO:0000313" key="2">
    <source>
        <dbReference type="EMBL" id="PMD64516.1"/>
    </source>
</evidence>
<organism evidence="2 3">
    <name type="scientific">Hyaloscypha bicolor E</name>
    <dbReference type="NCBI Taxonomy" id="1095630"/>
    <lineage>
        <taxon>Eukaryota</taxon>
        <taxon>Fungi</taxon>
        <taxon>Dikarya</taxon>
        <taxon>Ascomycota</taxon>
        <taxon>Pezizomycotina</taxon>
        <taxon>Leotiomycetes</taxon>
        <taxon>Helotiales</taxon>
        <taxon>Hyaloscyphaceae</taxon>
        <taxon>Hyaloscypha</taxon>
        <taxon>Hyaloscypha bicolor</taxon>
    </lineage>
</organism>
<dbReference type="AlphaFoldDB" id="A0A2J6TNB3"/>
<feature type="region of interest" description="Disordered" evidence="1">
    <location>
        <begin position="266"/>
        <end position="289"/>
    </location>
</feature>
<gene>
    <name evidence="2" type="ORF">K444DRAFT_302973</name>
</gene>
<feature type="compositionally biased region" description="Basic and acidic residues" evidence="1">
    <location>
        <begin position="10"/>
        <end position="19"/>
    </location>
</feature>
<dbReference type="RefSeq" id="XP_024741420.1">
    <property type="nucleotide sequence ID" value="XM_024871737.1"/>
</dbReference>
<evidence type="ECO:0000256" key="1">
    <source>
        <dbReference type="SAM" id="MobiDB-lite"/>
    </source>
</evidence>
<dbReference type="Proteomes" id="UP000235371">
    <property type="component" value="Unassembled WGS sequence"/>
</dbReference>
<keyword evidence="3" id="KW-1185">Reference proteome</keyword>
<dbReference type="GeneID" id="36579819"/>
<dbReference type="OrthoDB" id="4754580at2759"/>
<accession>A0A2J6TNB3</accession>
<evidence type="ECO:0000313" key="3">
    <source>
        <dbReference type="Proteomes" id="UP000235371"/>
    </source>
</evidence>
<protein>
    <submittedName>
        <fullName evidence="2">Uncharacterized protein</fullName>
    </submittedName>
</protein>
<sequence length="289" mass="33063">MGKNSSKESPPNRESETKVFRVPTTSEISKLVSDELNSTDQAVHYSRFFTSSTNSGARPIADSPYGFDDEDIMMAEPERDKEAVWNFLKLSQENQERDYQIGVAFVSDQNISDGKIHLGHAAVVLRDHDLNEQLTLRFVSKITEQVNGELPTEDNLRLLHLCFNKVGGKPDEMVLALEPRMFPLKFYRHIELLQVRTTERLLKHIAVQSCPRNHRDIVDDCATFARNFFRKLLTHLRDCGAINEKDLEDQVRTLVKHIHIEDGSAGKFENESRENRTLGEVGNTSVRRI</sequence>
<dbReference type="InParanoid" id="A0A2J6TNB3"/>
<feature type="region of interest" description="Disordered" evidence="1">
    <location>
        <begin position="1"/>
        <end position="22"/>
    </location>
</feature>
<proteinExistence type="predicted"/>
<feature type="compositionally biased region" description="Basic and acidic residues" evidence="1">
    <location>
        <begin position="266"/>
        <end position="277"/>
    </location>
</feature>
<reference evidence="2 3" key="1">
    <citation type="submission" date="2016-04" db="EMBL/GenBank/DDBJ databases">
        <title>A degradative enzymes factory behind the ericoid mycorrhizal symbiosis.</title>
        <authorList>
            <consortium name="DOE Joint Genome Institute"/>
            <person name="Martino E."/>
            <person name="Morin E."/>
            <person name="Grelet G."/>
            <person name="Kuo A."/>
            <person name="Kohler A."/>
            <person name="Daghino S."/>
            <person name="Barry K."/>
            <person name="Choi C."/>
            <person name="Cichocki N."/>
            <person name="Clum A."/>
            <person name="Copeland A."/>
            <person name="Hainaut M."/>
            <person name="Haridas S."/>
            <person name="Labutti K."/>
            <person name="Lindquist E."/>
            <person name="Lipzen A."/>
            <person name="Khouja H.-R."/>
            <person name="Murat C."/>
            <person name="Ohm R."/>
            <person name="Olson A."/>
            <person name="Spatafora J."/>
            <person name="Veneault-Fourrey C."/>
            <person name="Henrissat B."/>
            <person name="Grigoriev I."/>
            <person name="Martin F."/>
            <person name="Perotto S."/>
        </authorList>
    </citation>
    <scope>NUCLEOTIDE SEQUENCE [LARGE SCALE GENOMIC DNA]</scope>
    <source>
        <strain evidence="2 3">E</strain>
    </source>
</reference>
<name>A0A2J6TNB3_9HELO</name>